<proteinExistence type="predicted"/>
<protein>
    <recommendedName>
        <fullName evidence="4">Seminal fluid protein</fullName>
    </recommendedName>
</protein>
<evidence type="ECO:0008006" key="4">
    <source>
        <dbReference type="Google" id="ProtNLM"/>
    </source>
</evidence>
<feature type="signal peptide" evidence="1">
    <location>
        <begin position="1"/>
        <end position="18"/>
    </location>
</feature>
<reference evidence="3" key="1">
    <citation type="submission" date="2025-08" db="UniProtKB">
        <authorList>
            <consortium name="RefSeq"/>
        </authorList>
    </citation>
    <scope>IDENTIFICATION</scope>
</reference>
<evidence type="ECO:0000313" key="2">
    <source>
        <dbReference type="Proteomes" id="UP001652628"/>
    </source>
</evidence>
<evidence type="ECO:0000313" key="3">
    <source>
        <dbReference type="RefSeq" id="XP_036675620.3"/>
    </source>
</evidence>
<feature type="chain" id="PRO_5045978460" description="Seminal fluid protein" evidence="1">
    <location>
        <begin position="19"/>
        <end position="100"/>
    </location>
</feature>
<keyword evidence="2" id="KW-1185">Reference proteome</keyword>
<accession>A0AB40AC46</accession>
<dbReference type="AlphaFoldDB" id="A0AB40AC46"/>
<sequence>MEVFWLLLLVSYLGGVKGEGNCTLCSAWIDRAVCGYNNRCYTSFKSSCEMEMLNCKLPDVYKFTETPFYGHCFRPNVAKCKAYVLLEQLNKIDSSVEMFA</sequence>
<keyword evidence="1" id="KW-0732">Signal</keyword>
<name>A0AB40AC46_DROSZ</name>
<dbReference type="RefSeq" id="XP_036675620.3">
    <property type="nucleotide sequence ID" value="XM_036819725.3"/>
</dbReference>
<organism evidence="2 3">
    <name type="scientific">Drosophila suzukii</name>
    <name type="common">Spotted-wing drosophila fruit fly</name>
    <dbReference type="NCBI Taxonomy" id="28584"/>
    <lineage>
        <taxon>Eukaryota</taxon>
        <taxon>Metazoa</taxon>
        <taxon>Ecdysozoa</taxon>
        <taxon>Arthropoda</taxon>
        <taxon>Hexapoda</taxon>
        <taxon>Insecta</taxon>
        <taxon>Pterygota</taxon>
        <taxon>Neoptera</taxon>
        <taxon>Endopterygota</taxon>
        <taxon>Diptera</taxon>
        <taxon>Brachycera</taxon>
        <taxon>Muscomorpha</taxon>
        <taxon>Ephydroidea</taxon>
        <taxon>Drosophilidae</taxon>
        <taxon>Drosophila</taxon>
        <taxon>Sophophora</taxon>
    </lineage>
</organism>
<gene>
    <name evidence="3" type="primary">LOC108006371</name>
</gene>
<dbReference type="Proteomes" id="UP001652628">
    <property type="component" value="Chromosome 3"/>
</dbReference>
<dbReference type="GeneID" id="108006371"/>
<evidence type="ECO:0000256" key="1">
    <source>
        <dbReference type="SAM" id="SignalP"/>
    </source>
</evidence>